<proteinExistence type="predicted"/>
<dbReference type="InterPro" id="IPR016181">
    <property type="entry name" value="Acyl_CoA_acyltransferase"/>
</dbReference>
<dbReference type="EMBL" id="PQ015379">
    <property type="protein sequence ID" value="XDJ15084.1"/>
    <property type="molecule type" value="Genomic_DNA"/>
</dbReference>
<dbReference type="CDD" id="cd04301">
    <property type="entry name" value="NAT_SF"/>
    <property type="match status" value="1"/>
</dbReference>
<reference evidence="1" key="1">
    <citation type="submission" date="2024-07" db="EMBL/GenBank/DDBJ databases">
        <authorList>
            <person name="Bringhurst R.M."/>
            <person name="Homer T.E."/>
        </authorList>
    </citation>
    <scope>NUCLEOTIDE SEQUENCE</scope>
</reference>
<protein>
    <recommendedName>
        <fullName evidence="2">N-acetyltransferase domain-containing protein</fullName>
    </recommendedName>
</protein>
<name>A0AB39CDX8_9VIRU</name>
<organism evidence="1">
    <name type="scientific">Pseudomonas phage HRDY3</name>
    <dbReference type="NCBI Taxonomy" id="3236930"/>
    <lineage>
        <taxon>Viruses</taxon>
    </lineage>
</organism>
<dbReference type="SUPFAM" id="SSF55729">
    <property type="entry name" value="Acyl-CoA N-acyltransferases (Nat)"/>
    <property type="match status" value="1"/>
</dbReference>
<evidence type="ECO:0008006" key="2">
    <source>
        <dbReference type="Google" id="ProtNLM"/>
    </source>
</evidence>
<sequence length="135" mass="15247">MELEITIASSVSDDPRKWEIKNQSRANRRNKPTHTVKHGACILEWFDGKGEDDLAGQIFAIDAASDEVVGDAMGFIVDGQLVGTVEVRKDFRRKGIATLMYDQIEKESGYKFRPDDSHTNDAAAFWKNRMKKKGQ</sequence>
<evidence type="ECO:0000313" key="1">
    <source>
        <dbReference type="EMBL" id="XDJ15084.1"/>
    </source>
</evidence>
<accession>A0AB39CDX8</accession>